<dbReference type="EMBL" id="BK015199">
    <property type="protein sequence ID" value="DAD95734.1"/>
    <property type="molecule type" value="Genomic_DNA"/>
</dbReference>
<feature type="compositionally biased region" description="Low complexity" evidence="1">
    <location>
        <begin position="67"/>
        <end position="92"/>
    </location>
</feature>
<reference evidence="2" key="1">
    <citation type="journal article" date="2021" name="Proc. Natl. Acad. Sci. U.S.A.">
        <title>A Catalog of Tens of Thousands of Viruses from Human Metagenomes Reveals Hidden Associations with Chronic Diseases.</title>
        <authorList>
            <person name="Tisza M.J."/>
            <person name="Buck C.B."/>
        </authorList>
    </citation>
    <scope>NUCLEOTIDE SEQUENCE</scope>
    <source>
        <strain evidence="2">CtkOm7</strain>
    </source>
</reference>
<protein>
    <submittedName>
        <fullName evidence="2">Uncharacterized protein</fullName>
    </submittedName>
</protein>
<feature type="compositionally biased region" description="Polar residues" evidence="1">
    <location>
        <begin position="100"/>
        <end position="109"/>
    </location>
</feature>
<evidence type="ECO:0000313" key="2">
    <source>
        <dbReference type="EMBL" id="DAD95734.1"/>
    </source>
</evidence>
<proteinExistence type="predicted"/>
<name>A0A8S5NLY5_9CAUD</name>
<accession>A0A8S5NLY5</accession>
<feature type="region of interest" description="Disordered" evidence="1">
    <location>
        <begin position="244"/>
        <end position="264"/>
    </location>
</feature>
<sequence>MSETSSRVRLMANLQAAVAEAVSGTMEERGRGFASDREAWAELKECIERTKQMHTDIEKSTRKCGARSRTGTRTLSPRSRRSSSGVPVFSPRSGRKRPPSQKSPLSASRTIEEVAQMKKLYSKKLGGEAFALDAAQLDILKKAGYTVPSPEEVIADAAAVKIEPPEGARAYVVFDFKTGAFAVRTRTQTLTDNEVGGFVGEVVSAAILSNFVERADPDRPKEATPATASPLVNMLRAAFLRAASDKAPAADKPTEAADTPEVVE</sequence>
<feature type="region of interest" description="Disordered" evidence="1">
    <location>
        <begin position="50"/>
        <end position="109"/>
    </location>
</feature>
<feature type="compositionally biased region" description="Basic and acidic residues" evidence="1">
    <location>
        <begin position="50"/>
        <end position="61"/>
    </location>
</feature>
<organism evidence="2">
    <name type="scientific">Myoviridae sp. ctkOm7</name>
    <dbReference type="NCBI Taxonomy" id="2826690"/>
    <lineage>
        <taxon>Viruses</taxon>
        <taxon>Duplodnaviria</taxon>
        <taxon>Heunggongvirae</taxon>
        <taxon>Uroviricota</taxon>
        <taxon>Caudoviricetes</taxon>
    </lineage>
</organism>
<evidence type="ECO:0000256" key="1">
    <source>
        <dbReference type="SAM" id="MobiDB-lite"/>
    </source>
</evidence>